<feature type="domain" description="MMS19 C-terminal" evidence="6">
    <location>
        <begin position="852"/>
        <end position="1129"/>
    </location>
</feature>
<evidence type="ECO:0000256" key="5">
    <source>
        <dbReference type="SAM" id="MobiDB-lite"/>
    </source>
</evidence>
<dbReference type="PANTHER" id="PTHR12891:SF0">
    <property type="entry name" value="MMS19 NUCLEOTIDE EXCISION REPAIR PROTEIN HOMOLOG"/>
    <property type="match status" value="1"/>
</dbReference>
<feature type="region of interest" description="Disordered" evidence="5">
    <location>
        <begin position="1169"/>
        <end position="1194"/>
    </location>
</feature>
<evidence type="ECO:0000313" key="8">
    <source>
        <dbReference type="EMBL" id="OIW35458.1"/>
    </source>
</evidence>
<sequence length="1261" mass="140460">MASFDNLALQYVVLEDEAVMLGLAAQAAKAIEDAGASRVAVGNWAASIKLWIAPGLDNRGADPGREDGESGNAITRSKAIGFLAATLEVLNKDLLKADQVDLLIGFFGSMFSNDHKAGITPAAAALKQLATAKNFKPQMGVKIVEDISKMKEDFRLQTAATRLEVYHLLLRLVEDPAIAGELQHKYGASGGFILDLLALCQHERDPKNLMVWFEIIKTLVAEYSPSDEVTDEAFKAFSNYFPITLRESTTPIGVTPEDLKGALRKCFSAHHRLARLTFPYLIQRLDQGDSMKVTVKNDILMTMKACIENYDNTHTGLMPFIPSIWNSLKYEVRNGEVAESVQGAISVLRAVAGKLQDDPPQLNEYIHMVFRDSLDDLSEQDYVKQAGQICLAVISSSAQAFVSHSPKLVDSVIQKIPQFSSATYATYTRDLLDILEAILKARQILVQLHPDHDELLAAKSATHFQNLFHKVFLPLWQNYAAYNEGPELGVLQAITSGVAMLVSQEIVLADGKRSLLCSSATCKEICSLFAHRLLMPLTLSPRDAAAMVGDVDIGLQEALSTVVTHYLDGFQMLVAATTDAIQDRDWKSTGKRSIDHLWQVICRVSFTGCSQLPHEIGLASAKKKYAPLHHFMTWSGALLLLIESFLAEGADGDPRVVKLMVAGLHHSMRCLQDACGSETQQVNLHPGGEETLDWASEMKKVTAGAEIPSEWLRLLHRHHPDIHDQVWPNTVEDAQSIPPSAETKATGSSRQDVFPDFIRLSLFIVRHLFRRVTKVGHDPNGKTVRLADELGAYSEKRRRAILEQIEKMAPMIIKTLDARSQHFYELPNEAFRLFRNCNIAAPYWSVEEDGALNFLTLSILHGLWPDAMTDLYERDGIAQTLLCNHAFTWSGSLSRSQAWIVALIANKYKASASAFDFKEVSQFWQSRLEQNMASYDTKIEEEVGIDIERVLSILVGAVPRQEKAVLPLIPLTHKVIGLPRMGDHLAGEIEAVFEENMYLQTETHAVIKPLYKQWAYAHLVKPMYALATSATSGTALSSEELGSSAEESYDSEKLKPVEHYTTAIMSILTHCPFAIYESDIDPLVSMILTVLRELIDIYHIEAALLLLQKIMRNDAAALKHHLRAIITALKEEYRANLEADGGPKEPGTDWQALYVENLGAPVEPCDRRYQSTNSPRPDFGVHTQTSRPDPCGVNQRTRETVLACRKMVLEMVGEMPKRFEERYVMPFKGDMNQFLDSCCGDPVRELRRVAVEAREAWFALV</sequence>
<gene>
    <name evidence="8" type="ORF">CONLIGDRAFT_627521</name>
</gene>
<evidence type="ECO:0000256" key="3">
    <source>
        <dbReference type="ARBA" id="ARBA00023242"/>
    </source>
</evidence>
<dbReference type="InterPro" id="IPR039920">
    <property type="entry name" value="MMS19"/>
</dbReference>
<dbReference type="SUPFAM" id="SSF48371">
    <property type="entry name" value="ARM repeat"/>
    <property type="match status" value="1"/>
</dbReference>
<comment type="similarity">
    <text evidence="4">Belongs to the MET18/MMS19 family.</text>
</comment>
<dbReference type="GO" id="GO:0005634">
    <property type="term" value="C:nucleus"/>
    <property type="evidence" value="ECO:0007669"/>
    <property type="project" value="UniProtKB-SubCell"/>
</dbReference>
<evidence type="ECO:0000259" key="7">
    <source>
        <dbReference type="Pfam" id="PF14500"/>
    </source>
</evidence>
<evidence type="ECO:0000313" key="9">
    <source>
        <dbReference type="Proteomes" id="UP000182658"/>
    </source>
</evidence>
<name>A0A1J7K5F8_9PEZI</name>
<dbReference type="Pfam" id="PF14500">
    <property type="entry name" value="MMS19_N"/>
    <property type="match status" value="1"/>
</dbReference>
<dbReference type="OrthoDB" id="342900at2759"/>
<dbReference type="Proteomes" id="UP000182658">
    <property type="component" value="Unassembled WGS sequence"/>
</dbReference>
<dbReference type="GO" id="GO:0016226">
    <property type="term" value="P:iron-sulfur cluster assembly"/>
    <property type="evidence" value="ECO:0007669"/>
    <property type="project" value="UniProtKB-UniRule"/>
</dbReference>
<protein>
    <recommendedName>
        <fullName evidence="4">MMS19 nucleotide excision repair protein</fullName>
    </recommendedName>
</protein>
<dbReference type="EMBL" id="KV875093">
    <property type="protein sequence ID" value="OIW35458.1"/>
    <property type="molecule type" value="Genomic_DNA"/>
</dbReference>
<reference evidence="8 9" key="1">
    <citation type="submission" date="2016-10" db="EMBL/GenBank/DDBJ databases">
        <title>Draft genome sequence of Coniochaeta ligniaria NRRL30616, a lignocellulolytic fungus for bioabatement of inhibitors in plant biomass hydrolysates.</title>
        <authorList>
            <consortium name="DOE Joint Genome Institute"/>
            <person name="Jimenez D.J."/>
            <person name="Hector R.E."/>
            <person name="Riley R."/>
            <person name="Sun H."/>
            <person name="Grigoriev I.V."/>
            <person name="Van Elsas J.D."/>
            <person name="Nichols N.N."/>
        </authorList>
    </citation>
    <scope>NUCLEOTIDE SEQUENCE [LARGE SCALE GENOMIC DNA]</scope>
    <source>
        <strain evidence="8 9">NRRL 30616</strain>
    </source>
</reference>
<dbReference type="InterPro" id="IPR024687">
    <property type="entry name" value="MMS19_C"/>
</dbReference>
<feature type="domain" description="MMS19 N-terminal" evidence="7">
    <location>
        <begin position="71"/>
        <end position="332"/>
    </location>
</feature>
<evidence type="ECO:0000256" key="4">
    <source>
        <dbReference type="RuleBase" id="RU367072"/>
    </source>
</evidence>
<dbReference type="STRING" id="1408157.A0A1J7K5F8"/>
<dbReference type="GO" id="GO:0006281">
    <property type="term" value="P:DNA repair"/>
    <property type="evidence" value="ECO:0007669"/>
    <property type="project" value="UniProtKB-UniRule"/>
</dbReference>
<comment type="subcellular location">
    <subcellularLocation>
        <location evidence="1 4">Nucleus</location>
    </subcellularLocation>
</comment>
<dbReference type="AlphaFoldDB" id="A0A1J7K5F8"/>
<dbReference type="InterPro" id="IPR016024">
    <property type="entry name" value="ARM-type_fold"/>
</dbReference>
<dbReference type="InterPro" id="IPR029240">
    <property type="entry name" value="MMS19_N"/>
</dbReference>
<keyword evidence="2" id="KW-0677">Repeat</keyword>
<keyword evidence="4" id="KW-0227">DNA damage</keyword>
<dbReference type="GO" id="GO:0051604">
    <property type="term" value="P:protein maturation"/>
    <property type="evidence" value="ECO:0007669"/>
    <property type="project" value="UniProtKB-UniRule"/>
</dbReference>
<evidence type="ECO:0000259" key="6">
    <source>
        <dbReference type="Pfam" id="PF12460"/>
    </source>
</evidence>
<evidence type="ECO:0000256" key="2">
    <source>
        <dbReference type="ARBA" id="ARBA00022737"/>
    </source>
</evidence>
<evidence type="ECO:0000256" key="1">
    <source>
        <dbReference type="ARBA" id="ARBA00004123"/>
    </source>
</evidence>
<dbReference type="InParanoid" id="A0A1J7K5F8"/>
<dbReference type="Pfam" id="PF12460">
    <property type="entry name" value="MMS19_C"/>
    <property type="match status" value="1"/>
</dbReference>
<keyword evidence="3 4" id="KW-0539">Nucleus</keyword>
<comment type="function">
    <text evidence="4">Key component of the cytosolic iron-sulfur protein assembly (CIA) complex, a multiprotein complex that mediates the incorporation of iron-sulfur cluster into apoproteins specifically involved in DNA metabolism and genomic integrity. In the CIA complex, MMS19 acts as an adapter between early-acting CIA components and a subset of cellular target iron-sulfur proteins.</text>
</comment>
<accession>A0A1J7K5F8</accession>
<dbReference type="GO" id="GO:0097361">
    <property type="term" value="C:cytosolic [4Fe-4S] assembly targeting complex"/>
    <property type="evidence" value="ECO:0007669"/>
    <property type="project" value="UniProtKB-UniRule"/>
</dbReference>
<organism evidence="8 9">
    <name type="scientific">Coniochaeta ligniaria NRRL 30616</name>
    <dbReference type="NCBI Taxonomy" id="1408157"/>
    <lineage>
        <taxon>Eukaryota</taxon>
        <taxon>Fungi</taxon>
        <taxon>Dikarya</taxon>
        <taxon>Ascomycota</taxon>
        <taxon>Pezizomycotina</taxon>
        <taxon>Sordariomycetes</taxon>
        <taxon>Sordariomycetidae</taxon>
        <taxon>Coniochaetales</taxon>
        <taxon>Coniochaetaceae</taxon>
        <taxon>Coniochaeta</taxon>
    </lineage>
</organism>
<keyword evidence="4" id="KW-0234">DNA repair</keyword>
<dbReference type="PANTHER" id="PTHR12891">
    <property type="entry name" value="DNA REPAIR/TRANSCRIPTION PROTEIN MET18/MMS19"/>
    <property type="match status" value="1"/>
</dbReference>
<proteinExistence type="inferred from homology"/>
<keyword evidence="9" id="KW-1185">Reference proteome</keyword>